<dbReference type="PRINTS" id="PR00097">
    <property type="entry name" value="ANTSNTHASEII"/>
</dbReference>
<protein>
    <recommendedName>
        <fullName evidence="3">carbamoyl-phosphate synthase (glutamine-hydrolyzing)</fullName>
        <ecNumber evidence="3">6.3.5.5</ecNumber>
    </recommendedName>
</protein>
<dbReference type="PROSITE" id="PS51273">
    <property type="entry name" value="GATASE_TYPE_1"/>
    <property type="match status" value="1"/>
</dbReference>
<accession>A0A381T868</accession>
<dbReference type="NCBIfam" id="NF009475">
    <property type="entry name" value="PRK12838.1"/>
    <property type="match status" value="1"/>
</dbReference>
<comment type="catalytic activity">
    <reaction evidence="5">
        <text>hydrogencarbonate + L-glutamine + 2 ATP + H2O = carbamoyl phosphate + L-glutamate + 2 ADP + phosphate + 2 H(+)</text>
        <dbReference type="Rhea" id="RHEA:18633"/>
        <dbReference type="ChEBI" id="CHEBI:15377"/>
        <dbReference type="ChEBI" id="CHEBI:15378"/>
        <dbReference type="ChEBI" id="CHEBI:17544"/>
        <dbReference type="ChEBI" id="CHEBI:29985"/>
        <dbReference type="ChEBI" id="CHEBI:30616"/>
        <dbReference type="ChEBI" id="CHEBI:43474"/>
        <dbReference type="ChEBI" id="CHEBI:58228"/>
        <dbReference type="ChEBI" id="CHEBI:58359"/>
        <dbReference type="ChEBI" id="CHEBI:456216"/>
        <dbReference type="EC" id="6.3.5.5"/>
    </reaction>
</comment>
<dbReference type="InterPro" id="IPR029062">
    <property type="entry name" value="Class_I_gatase-like"/>
</dbReference>
<dbReference type="SUPFAM" id="SSF52317">
    <property type="entry name" value="Class I glutamine amidotransferase-like"/>
    <property type="match status" value="1"/>
</dbReference>
<evidence type="ECO:0000256" key="1">
    <source>
        <dbReference type="ARBA" id="ARBA00005077"/>
    </source>
</evidence>
<evidence type="ECO:0000256" key="2">
    <source>
        <dbReference type="ARBA" id="ARBA00007800"/>
    </source>
</evidence>
<evidence type="ECO:0000256" key="4">
    <source>
        <dbReference type="ARBA" id="ARBA00022962"/>
    </source>
</evidence>
<dbReference type="GO" id="GO:0004088">
    <property type="term" value="F:carbamoyl-phosphate synthase (glutamine-hydrolyzing) activity"/>
    <property type="evidence" value="ECO:0007669"/>
    <property type="project" value="UniProtKB-EC"/>
</dbReference>
<feature type="domain" description="Glutamine amidotransferase" evidence="6">
    <location>
        <begin position="44"/>
        <end position="220"/>
    </location>
</feature>
<dbReference type="InterPro" id="IPR017926">
    <property type="entry name" value="GATASE"/>
</dbReference>
<dbReference type="Gene3D" id="3.40.50.880">
    <property type="match status" value="1"/>
</dbReference>
<dbReference type="AlphaFoldDB" id="A0A381T868"/>
<dbReference type="EMBL" id="UINC01004173">
    <property type="protein sequence ID" value="SVA12355.1"/>
    <property type="molecule type" value="Genomic_DNA"/>
</dbReference>
<evidence type="ECO:0000256" key="3">
    <source>
        <dbReference type="ARBA" id="ARBA00012738"/>
    </source>
</evidence>
<evidence type="ECO:0000313" key="7">
    <source>
        <dbReference type="EMBL" id="SVA12355.1"/>
    </source>
</evidence>
<evidence type="ECO:0000256" key="5">
    <source>
        <dbReference type="ARBA" id="ARBA00048816"/>
    </source>
</evidence>
<sequence>GLKNLDLATIVSTKKNYLWNEGIWNKKSNTYQTQNSNNYSIACFDFGIKKNILRNLYSLNFNPTVISVKSSVKDVLATHPDGIFLSNGPGDPFATAEYLVPVIKELITKKIPIFGICLGHQILSLALGAKTKKMFQGHRGSNHPVKNLLTSEVEITSQNHGFEVDRNTFSSDIIETHISLFDGTNEGIKHKALPIFSVQYHPEASPGPHDSHYLFEEFYKLVNKHAKKN</sequence>
<organism evidence="7">
    <name type="scientific">marine metagenome</name>
    <dbReference type="NCBI Taxonomy" id="408172"/>
    <lineage>
        <taxon>unclassified sequences</taxon>
        <taxon>metagenomes</taxon>
        <taxon>ecological metagenomes</taxon>
    </lineage>
</organism>
<dbReference type="Pfam" id="PF00117">
    <property type="entry name" value="GATase"/>
    <property type="match status" value="1"/>
</dbReference>
<dbReference type="CDD" id="cd01744">
    <property type="entry name" value="GATase1_CPSase"/>
    <property type="match status" value="1"/>
</dbReference>
<comment type="similarity">
    <text evidence="2">Belongs to the CarA family.</text>
</comment>
<dbReference type="PRINTS" id="PR00096">
    <property type="entry name" value="GATASE"/>
</dbReference>
<dbReference type="PRINTS" id="PR00099">
    <property type="entry name" value="CPSGATASE"/>
</dbReference>
<keyword evidence="4" id="KW-0315">Glutamine amidotransferase</keyword>
<gene>
    <name evidence="7" type="ORF">METZ01_LOCUS65209</name>
</gene>
<feature type="non-terminal residue" evidence="7">
    <location>
        <position position="1"/>
    </location>
</feature>
<dbReference type="PANTHER" id="PTHR43418">
    <property type="entry name" value="MULTIFUNCTIONAL TRYPTOPHAN BIOSYNTHESIS PROTEIN-RELATED"/>
    <property type="match status" value="1"/>
</dbReference>
<comment type="pathway">
    <text evidence="1">Amino-acid biosynthesis; L-arginine biosynthesis; carbamoyl phosphate from bicarbonate: step 1/1.</text>
</comment>
<name>A0A381T868_9ZZZZ</name>
<reference evidence="7" key="1">
    <citation type="submission" date="2018-05" db="EMBL/GenBank/DDBJ databases">
        <authorList>
            <person name="Lanie J.A."/>
            <person name="Ng W.-L."/>
            <person name="Kazmierczak K.M."/>
            <person name="Andrzejewski T.M."/>
            <person name="Davidsen T.M."/>
            <person name="Wayne K.J."/>
            <person name="Tettelin H."/>
            <person name="Glass J.I."/>
            <person name="Rusch D."/>
            <person name="Podicherti R."/>
            <person name="Tsui H.-C.T."/>
            <person name="Winkler M.E."/>
        </authorList>
    </citation>
    <scope>NUCLEOTIDE SEQUENCE</scope>
</reference>
<dbReference type="EC" id="6.3.5.5" evidence="3"/>
<evidence type="ECO:0000259" key="6">
    <source>
        <dbReference type="Pfam" id="PF00117"/>
    </source>
</evidence>
<dbReference type="InterPro" id="IPR050472">
    <property type="entry name" value="Anth_synth/Amidotransfase"/>
</dbReference>
<dbReference type="PANTHER" id="PTHR43418:SF7">
    <property type="entry name" value="CARBAMOYL-PHOSPHATE SYNTHASE SMALL CHAIN"/>
    <property type="match status" value="1"/>
</dbReference>
<proteinExistence type="inferred from homology"/>
<dbReference type="InterPro" id="IPR035686">
    <property type="entry name" value="CPSase_GATase1"/>
</dbReference>